<dbReference type="GO" id="GO:0008270">
    <property type="term" value="F:zinc ion binding"/>
    <property type="evidence" value="ECO:0007669"/>
    <property type="project" value="UniProtKB-KW"/>
</dbReference>
<comment type="subcellular location">
    <subcellularLocation>
        <location evidence="8">Synapse</location>
    </subcellularLocation>
</comment>
<feature type="compositionally biased region" description="Polar residues" evidence="11">
    <location>
        <begin position="1185"/>
        <end position="1200"/>
    </location>
</feature>
<feature type="compositionally biased region" description="Low complexity" evidence="11">
    <location>
        <begin position="1290"/>
        <end position="1311"/>
    </location>
</feature>
<name>A0A7K5SJ83_9FRIN</name>
<dbReference type="InterPro" id="IPR017455">
    <property type="entry name" value="Znf_FYVE-rel"/>
</dbReference>
<keyword evidence="1" id="KW-0597">Phosphoprotein</keyword>
<dbReference type="GO" id="GO:0050806">
    <property type="term" value="P:positive regulation of synaptic transmission"/>
    <property type="evidence" value="ECO:0007669"/>
    <property type="project" value="TreeGrafter"/>
</dbReference>
<feature type="compositionally biased region" description="Polar residues" evidence="11">
    <location>
        <begin position="1215"/>
        <end position="1227"/>
    </location>
</feature>
<dbReference type="SUPFAM" id="SSF50156">
    <property type="entry name" value="PDZ domain-like"/>
    <property type="match status" value="1"/>
</dbReference>
<dbReference type="SMART" id="SM00228">
    <property type="entry name" value="PDZ"/>
    <property type="match status" value="1"/>
</dbReference>
<dbReference type="CDD" id="cd04028">
    <property type="entry name" value="C2B_RIM1alpha"/>
    <property type="match status" value="1"/>
</dbReference>
<dbReference type="Proteomes" id="UP000524542">
    <property type="component" value="Unassembled WGS sequence"/>
</dbReference>
<dbReference type="CDD" id="cd06714">
    <property type="entry name" value="PDZ_RIM-like"/>
    <property type="match status" value="1"/>
</dbReference>
<feature type="domain" description="C2" evidence="12">
    <location>
        <begin position="1483"/>
        <end position="1601"/>
    </location>
</feature>
<keyword evidence="10" id="KW-0175">Coiled coil</keyword>
<keyword evidence="6" id="KW-0862">Zinc</keyword>
<feature type="compositionally biased region" description="Acidic residues" evidence="11">
    <location>
        <begin position="464"/>
        <end position="474"/>
    </location>
</feature>
<dbReference type="PROSITE" id="PS50178">
    <property type="entry name" value="ZF_FYVE"/>
    <property type="match status" value="1"/>
</dbReference>
<dbReference type="GO" id="GO:0048167">
    <property type="term" value="P:regulation of synaptic plasticity"/>
    <property type="evidence" value="ECO:0007669"/>
    <property type="project" value="TreeGrafter"/>
</dbReference>
<organism evidence="15 16">
    <name type="scientific">Urocynchramus pylzowi</name>
    <dbReference type="NCBI Taxonomy" id="571890"/>
    <lineage>
        <taxon>Eukaryota</taxon>
        <taxon>Metazoa</taxon>
        <taxon>Chordata</taxon>
        <taxon>Craniata</taxon>
        <taxon>Vertebrata</taxon>
        <taxon>Euteleostomi</taxon>
        <taxon>Archelosauria</taxon>
        <taxon>Archosauria</taxon>
        <taxon>Dinosauria</taxon>
        <taxon>Saurischia</taxon>
        <taxon>Theropoda</taxon>
        <taxon>Coelurosauria</taxon>
        <taxon>Aves</taxon>
        <taxon>Neognathae</taxon>
        <taxon>Neoaves</taxon>
        <taxon>Telluraves</taxon>
        <taxon>Australaves</taxon>
        <taxon>Passeriformes</taxon>
        <taxon>Passeroidea</taxon>
        <taxon>Fringillidae</taxon>
        <taxon>Urocynchramus</taxon>
    </lineage>
</organism>
<feature type="compositionally biased region" description="Polar residues" evidence="11">
    <location>
        <begin position="105"/>
        <end position="121"/>
    </location>
</feature>
<dbReference type="Gene3D" id="2.30.42.10">
    <property type="match status" value="1"/>
</dbReference>
<dbReference type="Pfam" id="PF00168">
    <property type="entry name" value="C2"/>
    <property type="match status" value="2"/>
</dbReference>
<feature type="compositionally biased region" description="Low complexity" evidence="11">
    <location>
        <begin position="619"/>
        <end position="635"/>
    </location>
</feature>
<evidence type="ECO:0000256" key="11">
    <source>
        <dbReference type="SAM" id="MobiDB-lite"/>
    </source>
</evidence>
<sequence length="1637" mass="184413">LCRRLHQQFESYKEQVRKIGEEARRYQGEHKDDAPTCGICHKTKFADGCGHLCSYCRTKFCARCGGRVSLRSNNVMWVCNLCRKQQEILTKSGAWFFGSGPQPSPSQDGTLSDTATGTSSDAPREKKARLQERSRSQTPLSTAAASSQEISSSSVQPDRRKGAEVSQPAMGPDQKQASRSRSEPPKERKKAVLVSDQNGKGVKSERKRVPKSSLQKEGPTDDRERKERHEGRRLEKGKSQDYPDLPEKLEEGKLPDDEKQRKEDEYHTRYRSDPNLARYPVKPHPEEQQMRMHAKVSKARHERRHSDVALPHTEMEEAEVPENKLGKRSQLQGTQDRKSLVETQRSYSIDRTGDVRISVSKQLTNHSPPTPRHSPVPIEHVEYKNHDSFIKQSRLDPSSAILMRKAKREKMETMLRNDSLSSDQSESVRPSPPKPHRAKRGGKKRQMSVSSSEEEGASTPEYTSCEDVEIESESVSEKGDLDYYWLDPATWHSRETSPISSHPVTWQPSKEGDRLIGRVILNKRTTMPKESGALLGLKVVGGKMTELGRLGAFITKVKKGSLADVVGHLRAGDEVLEWNGKPLPGATNEEVYNIILESKSEPQVEIIVSRPIGDIPRIPETSHPPLESSSSSFESQKMERPSISVISPTSPGALRDAPQVLPGQLSVKLWYDKVGHQLIVNVLQATDLPPRVDGRPRNPYVKMYFLPDRSDKSKRRTKTVKKSLEPKWNQTFLYSHVHRRDFRERMLEITVWDQPRVQEEESEFLGEILIELETALLDDEPHWYKLQTHDESSLPLPQPSPFMPRRHVHGGESTSKKLQRSRPISDSDISDFDVDDGIGVVPPVGYRSSTRDSKSTTLTVPEQQRTTTHHRSRSVSPHRGDDQGRPRSRLPNVPLQRSLDEIHQMRRSRSPTRHHDASRTPVDYRSREMDSQYLSDQESELLMLPRAKRGRSAECLHTIRSSVRHYKTLPPKMPLLENGTHWNLYSSTLPACAKTKPVIRQDISLLHDCLNLRISKFGDDLLVSELQPSLDRARSASTNCLRPDTSLHSPERERGRWSPSLERRRPTSPRIHIQHASPEDDRTRTLESCIPKQDSVDHLSAKPGAAQRQSRKVERYSSQKQARKGPAAETERPEYVPILRPNANFFKPIFSICNLICVYKIEYKNVSSFALFCFYLNFICRTHQQGSPTQSPPADTSFSSRRGRQLPQVPVRSGSIEQEQENFNSPTKASLVVEERTRQMKMKVHRYNQTSGSGSSQEHEREQYTKYNIQTEQYRSCDNVSAKSSDSDVSDVSAISRTSSASRLSSTSFMSEQSERPRGRISTFTPKMQGRRMGTSGRITKSTSVSGEMYKLEHIDGSQSDTAVGMVGTGGKKRRSSFSAKVVAIVSRRSRSTSQLSQTEAGSKKLKSTIQRSTETGMAAEMRSRMVRQPSRESTDGSINSYSSEGNLIFPGVRLGADSQFSDFLDGLGPAQLVGRQTLATPAMGDIQIGMVDKKGQLEVEVIRARGLTQKPGSKSTPAPYVKVYLLENGACIAKKKTRIARKTLDPLYQQTLVFEESPQGKVLQVIVWGDYGRMDHKCFMGVAQILLEELDLSSVVIGWYKLFPPSSLVDPTLTPLTRRASQSSLESSTGPPCIRS</sequence>
<feature type="compositionally biased region" description="Basic residues" evidence="11">
    <location>
        <begin position="292"/>
        <end position="303"/>
    </location>
</feature>
<dbReference type="InterPro" id="IPR035892">
    <property type="entry name" value="C2_domain_sf"/>
</dbReference>
<dbReference type="InterPro" id="IPR013083">
    <property type="entry name" value="Znf_RING/FYVE/PHD"/>
</dbReference>
<dbReference type="InterPro" id="IPR001478">
    <property type="entry name" value="PDZ"/>
</dbReference>
<dbReference type="GO" id="GO:0048791">
    <property type="term" value="P:calcium ion-regulated exocytosis of neurotransmitter"/>
    <property type="evidence" value="ECO:0007669"/>
    <property type="project" value="TreeGrafter"/>
</dbReference>
<evidence type="ECO:0000256" key="3">
    <source>
        <dbReference type="ARBA" id="ARBA00022737"/>
    </source>
</evidence>
<evidence type="ECO:0000256" key="9">
    <source>
        <dbReference type="PROSITE-ProRule" id="PRU00091"/>
    </source>
</evidence>
<keyword evidence="3" id="KW-0677">Repeat</keyword>
<proteinExistence type="predicted"/>
<evidence type="ECO:0000256" key="1">
    <source>
        <dbReference type="ARBA" id="ARBA00022553"/>
    </source>
</evidence>
<feature type="domain" description="C2" evidence="12">
    <location>
        <begin position="661"/>
        <end position="784"/>
    </location>
</feature>
<evidence type="ECO:0000259" key="14">
    <source>
        <dbReference type="PROSITE" id="PS50178"/>
    </source>
</evidence>
<dbReference type="PANTHER" id="PTHR12157:SF18">
    <property type="entry name" value="REGULATING SYNAPTIC MEMBRANE EXOCYTOSIS PROTEIN 1"/>
    <property type="match status" value="1"/>
</dbReference>
<reference evidence="15 16" key="1">
    <citation type="submission" date="2019-09" db="EMBL/GenBank/DDBJ databases">
        <title>Bird 10,000 Genomes (B10K) Project - Family phase.</title>
        <authorList>
            <person name="Zhang G."/>
        </authorList>
    </citation>
    <scope>NUCLEOTIDE SEQUENCE [LARGE SCALE GENOMIC DNA]</scope>
    <source>
        <strain evidence="15">B10K-DU-012-38</strain>
        <tissue evidence="15">Muscle</tissue>
    </source>
</reference>
<dbReference type="Gene3D" id="3.30.40.10">
    <property type="entry name" value="Zinc/RING finger domain, C3HC4 (zinc finger)"/>
    <property type="match status" value="1"/>
</dbReference>
<evidence type="ECO:0000313" key="16">
    <source>
        <dbReference type="Proteomes" id="UP000524542"/>
    </source>
</evidence>
<feature type="domain" description="FYVE-type" evidence="14">
    <location>
        <begin position="31"/>
        <end position="87"/>
    </location>
</feature>
<dbReference type="Gene3D" id="2.60.40.150">
    <property type="entry name" value="C2 domain"/>
    <property type="match status" value="2"/>
</dbReference>
<keyword evidence="4 9" id="KW-0863">Zinc-finger</keyword>
<dbReference type="SUPFAM" id="SSF49562">
    <property type="entry name" value="C2 domain (Calcium/lipid-binding domain, CaLB)"/>
    <property type="match status" value="2"/>
</dbReference>
<feature type="non-terminal residue" evidence="15">
    <location>
        <position position="1"/>
    </location>
</feature>
<evidence type="ECO:0000256" key="2">
    <source>
        <dbReference type="ARBA" id="ARBA00022723"/>
    </source>
</evidence>
<dbReference type="GO" id="GO:2000300">
    <property type="term" value="P:regulation of synaptic vesicle exocytosis"/>
    <property type="evidence" value="ECO:0007669"/>
    <property type="project" value="TreeGrafter"/>
</dbReference>
<dbReference type="Pfam" id="PF00595">
    <property type="entry name" value="PDZ"/>
    <property type="match status" value="1"/>
</dbReference>
<feature type="non-terminal residue" evidence="15">
    <location>
        <position position="1637"/>
    </location>
</feature>
<dbReference type="PROSITE" id="PS50004">
    <property type="entry name" value="C2"/>
    <property type="match status" value="2"/>
</dbReference>
<feature type="region of interest" description="Disordered" evidence="11">
    <location>
        <begin position="789"/>
        <end position="927"/>
    </location>
</feature>
<feature type="compositionally biased region" description="Basic residues" evidence="11">
    <location>
        <begin position="434"/>
        <end position="446"/>
    </location>
</feature>
<comment type="caution">
    <text evidence="15">The sequence shown here is derived from an EMBL/GenBank/DDBJ whole genome shotgun (WGS) entry which is preliminary data.</text>
</comment>
<keyword evidence="2" id="KW-0479">Metal-binding</keyword>
<feature type="domain" description="PDZ" evidence="13">
    <location>
        <begin position="524"/>
        <end position="610"/>
    </location>
</feature>
<dbReference type="SMART" id="SM00239">
    <property type="entry name" value="C2"/>
    <property type="match status" value="2"/>
</dbReference>
<dbReference type="InterPro" id="IPR054386">
    <property type="entry name" value="RIM_Znf"/>
</dbReference>
<dbReference type="FunFam" id="3.30.40.10:FF:000546">
    <property type="entry name" value="Regulating synaptic membrane exocytosis 1"/>
    <property type="match status" value="1"/>
</dbReference>
<dbReference type="GO" id="GO:0042734">
    <property type="term" value="C:presynaptic membrane"/>
    <property type="evidence" value="ECO:0007669"/>
    <property type="project" value="TreeGrafter"/>
</dbReference>
<feature type="compositionally biased region" description="Polar residues" evidence="11">
    <location>
        <begin position="416"/>
        <end position="428"/>
    </location>
</feature>
<dbReference type="GO" id="GO:0044325">
    <property type="term" value="F:transmembrane transporter binding"/>
    <property type="evidence" value="ECO:0007669"/>
    <property type="project" value="TreeGrafter"/>
</dbReference>
<accession>A0A7K5SJ83</accession>
<dbReference type="GO" id="GO:0030154">
    <property type="term" value="P:cell differentiation"/>
    <property type="evidence" value="ECO:0007669"/>
    <property type="project" value="UniProtKB-KW"/>
</dbReference>
<evidence type="ECO:0000259" key="12">
    <source>
        <dbReference type="PROSITE" id="PS50004"/>
    </source>
</evidence>
<feature type="region of interest" description="Disordered" evidence="11">
    <location>
        <begin position="617"/>
        <end position="641"/>
    </location>
</feature>
<evidence type="ECO:0000313" key="15">
    <source>
        <dbReference type="EMBL" id="NWT91158.1"/>
    </source>
</evidence>
<keyword evidence="7" id="KW-0770">Synapse</keyword>
<dbReference type="PROSITE" id="PS50106">
    <property type="entry name" value="PDZ"/>
    <property type="match status" value="1"/>
</dbReference>
<dbReference type="InterPro" id="IPR011011">
    <property type="entry name" value="Znf_FYVE_PHD"/>
</dbReference>
<feature type="region of interest" description="Disordered" evidence="11">
    <location>
        <begin position="96"/>
        <end position="396"/>
    </location>
</feature>
<feature type="region of interest" description="Disordered" evidence="11">
    <location>
        <begin position="1280"/>
        <end position="1340"/>
    </location>
</feature>
<evidence type="ECO:0000256" key="8">
    <source>
        <dbReference type="ARBA" id="ARBA00034103"/>
    </source>
</evidence>
<feature type="region of interest" description="Disordered" evidence="11">
    <location>
        <begin position="1185"/>
        <end position="1227"/>
    </location>
</feature>
<dbReference type="EMBL" id="VZRH01000008">
    <property type="protein sequence ID" value="NWT91158.1"/>
    <property type="molecule type" value="Genomic_DNA"/>
</dbReference>
<gene>
    <name evidence="15" type="primary">Rims1</name>
    <name evidence="15" type="ORF">UROPYL_R14433</name>
</gene>
<dbReference type="InterPro" id="IPR000008">
    <property type="entry name" value="C2_dom"/>
</dbReference>
<dbReference type="InterPro" id="IPR036034">
    <property type="entry name" value="PDZ_sf"/>
</dbReference>
<evidence type="ECO:0000256" key="4">
    <source>
        <dbReference type="ARBA" id="ARBA00022771"/>
    </source>
</evidence>
<protein>
    <submittedName>
        <fullName evidence="15">RIMS1 protein</fullName>
    </submittedName>
</protein>
<feature type="coiled-coil region" evidence="10">
    <location>
        <begin position="2"/>
        <end position="29"/>
    </location>
</feature>
<evidence type="ECO:0000256" key="6">
    <source>
        <dbReference type="ARBA" id="ARBA00022833"/>
    </source>
</evidence>
<dbReference type="GO" id="GO:0042391">
    <property type="term" value="P:regulation of membrane potential"/>
    <property type="evidence" value="ECO:0007669"/>
    <property type="project" value="TreeGrafter"/>
</dbReference>
<feature type="compositionally biased region" description="Basic and acidic residues" evidence="11">
    <location>
        <begin position="218"/>
        <end position="272"/>
    </location>
</feature>
<evidence type="ECO:0000259" key="13">
    <source>
        <dbReference type="PROSITE" id="PS50106"/>
    </source>
</evidence>
<feature type="region of interest" description="Disordered" evidence="11">
    <location>
        <begin position="1032"/>
        <end position="1131"/>
    </location>
</feature>
<feature type="compositionally biased region" description="Basic and acidic residues" evidence="11">
    <location>
        <begin position="379"/>
        <end position="389"/>
    </location>
</feature>
<feature type="compositionally biased region" description="Basic and acidic residues" evidence="11">
    <location>
        <begin position="1049"/>
        <end position="1065"/>
    </location>
</feature>
<keyword evidence="16" id="KW-1185">Reference proteome</keyword>
<feature type="compositionally biased region" description="Basic and acidic residues" evidence="11">
    <location>
        <begin position="122"/>
        <end position="135"/>
    </location>
</feature>
<feature type="region of interest" description="Disordered" evidence="11">
    <location>
        <begin position="1389"/>
        <end position="1440"/>
    </location>
</feature>
<evidence type="ECO:0000256" key="10">
    <source>
        <dbReference type="SAM" id="Coils"/>
    </source>
</evidence>
<dbReference type="FunFam" id="2.30.42.10:FF:000003">
    <property type="entry name" value="Regulating synaptic membrane exocytosis protein 1, putative"/>
    <property type="match status" value="1"/>
</dbReference>
<feature type="compositionally biased region" description="Low complexity" evidence="11">
    <location>
        <begin position="141"/>
        <end position="154"/>
    </location>
</feature>
<evidence type="ECO:0000256" key="7">
    <source>
        <dbReference type="ARBA" id="ARBA00023018"/>
    </source>
</evidence>
<dbReference type="GO" id="GO:0031267">
    <property type="term" value="F:small GTPase binding"/>
    <property type="evidence" value="ECO:0007669"/>
    <property type="project" value="InterPro"/>
</dbReference>
<dbReference type="InterPro" id="IPR039032">
    <property type="entry name" value="Rim-like"/>
</dbReference>
<dbReference type="FunFam" id="2.60.40.150:FF:000003">
    <property type="entry name" value="Regulating synaptic membrane exocytosis protein 2"/>
    <property type="match status" value="1"/>
</dbReference>
<evidence type="ECO:0000256" key="5">
    <source>
        <dbReference type="ARBA" id="ARBA00022782"/>
    </source>
</evidence>
<keyword evidence="5" id="KW-0221">Differentiation</keyword>
<feature type="compositionally biased region" description="Polar residues" evidence="11">
    <location>
        <begin position="855"/>
        <end position="866"/>
    </location>
</feature>
<dbReference type="Pfam" id="PF22601">
    <property type="entry name" value="RIM2a_ZnF"/>
    <property type="match status" value="1"/>
</dbReference>
<dbReference type="CDD" id="cd04031">
    <property type="entry name" value="C2A_RIM1alpha"/>
    <property type="match status" value="1"/>
</dbReference>
<dbReference type="SUPFAM" id="SSF57903">
    <property type="entry name" value="FYVE/PHD zinc finger"/>
    <property type="match status" value="1"/>
</dbReference>
<dbReference type="PANTHER" id="PTHR12157">
    <property type="entry name" value="REGULATING SYNAPTIC MEMBRANE EXOCYTOSIS PROTEIN"/>
    <property type="match status" value="1"/>
</dbReference>
<feature type="compositionally biased region" description="Basic and acidic residues" evidence="11">
    <location>
        <begin position="913"/>
        <end position="927"/>
    </location>
</feature>
<dbReference type="FunFam" id="2.60.40.150:FF:000001">
    <property type="entry name" value="Regulating synaptic membrane exocytosis 3, isoform CRA_a"/>
    <property type="match status" value="1"/>
</dbReference>
<dbReference type="GO" id="GO:0048788">
    <property type="term" value="C:cytoskeleton of presynaptic active zone"/>
    <property type="evidence" value="ECO:0007669"/>
    <property type="project" value="TreeGrafter"/>
</dbReference>
<feature type="region of interest" description="Disordered" evidence="11">
    <location>
        <begin position="413"/>
        <end position="474"/>
    </location>
</feature>